<evidence type="ECO:0000256" key="1">
    <source>
        <dbReference type="SAM" id="Phobius"/>
    </source>
</evidence>
<keyword evidence="1" id="KW-0472">Membrane</keyword>
<comment type="caution">
    <text evidence="2">The sequence shown here is derived from an EMBL/GenBank/DDBJ whole genome shotgun (WGS) entry which is preliminary data.</text>
</comment>
<evidence type="ECO:0000313" key="2">
    <source>
        <dbReference type="EMBL" id="GAA4049010.1"/>
    </source>
</evidence>
<dbReference type="EMBL" id="BAABCS010000014">
    <property type="protein sequence ID" value="GAA4049010.1"/>
    <property type="molecule type" value="Genomic_DNA"/>
</dbReference>
<evidence type="ECO:0008006" key="4">
    <source>
        <dbReference type="Google" id="ProtNLM"/>
    </source>
</evidence>
<feature type="transmembrane region" description="Helical" evidence="1">
    <location>
        <begin position="66"/>
        <end position="89"/>
    </location>
</feature>
<protein>
    <recommendedName>
        <fullName evidence="4">DUF2975 domain-containing protein</fullName>
    </recommendedName>
</protein>
<evidence type="ECO:0000313" key="3">
    <source>
        <dbReference type="Proteomes" id="UP001500426"/>
    </source>
</evidence>
<keyword evidence="3" id="KW-1185">Reference proteome</keyword>
<reference evidence="3" key="1">
    <citation type="journal article" date="2019" name="Int. J. Syst. Evol. Microbiol.">
        <title>The Global Catalogue of Microorganisms (GCM) 10K type strain sequencing project: providing services to taxonomists for standard genome sequencing and annotation.</title>
        <authorList>
            <consortium name="The Broad Institute Genomics Platform"/>
            <consortium name="The Broad Institute Genome Sequencing Center for Infectious Disease"/>
            <person name="Wu L."/>
            <person name="Ma J."/>
        </authorList>
    </citation>
    <scope>NUCLEOTIDE SEQUENCE [LARGE SCALE GENOMIC DNA]</scope>
    <source>
        <strain evidence="3">JCM 17068</strain>
    </source>
</reference>
<dbReference type="RefSeq" id="WP_345092573.1">
    <property type="nucleotide sequence ID" value="NZ_BAABCS010000014.1"/>
</dbReference>
<feature type="transmembrane region" description="Helical" evidence="1">
    <location>
        <begin position="110"/>
        <end position="132"/>
    </location>
</feature>
<feature type="transmembrane region" description="Helical" evidence="1">
    <location>
        <begin position="12"/>
        <end position="41"/>
    </location>
</feature>
<feature type="transmembrane region" description="Helical" evidence="1">
    <location>
        <begin position="152"/>
        <end position="170"/>
    </location>
</feature>
<name>A0ABP7UPB6_9FLAO</name>
<gene>
    <name evidence="2" type="ORF">GCM10022388_13500</name>
</gene>
<proteinExistence type="predicted"/>
<keyword evidence="1" id="KW-1133">Transmembrane helix</keyword>
<accession>A0ABP7UPB6</accession>
<organism evidence="2 3">
    <name type="scientific">Flavobacterium chungnamense</name>
    <dbReference type="NCBI Taxonomy" id="706182"/>
    <lineage>
        <taxon>Bacteria</taxon>
        <taxon>Pseudomonadati</taxon>
        <taxon>Bacteroidota</taxon>
        <taxon>Flavobacteriia</taxon>
        <taxon>Flavobacteriales</taxon>
        <taxon>Flavobacteriaceae</taxon>
        <taxon>Flavobacterium</taxon>
    </lineage>
</organism>
<dbReference type="Proteomes" id="UP001500426">
    <property type="component" value="Unassembled WGS sequence"/>
</dbReference>
<sequence>MEIKITTKQILNVLYILSWLIFVGICIDTGGILSNAIYAFFFNPVIAQNFWSGLDLSSLFQFDRGYFLVETFLMSIVGIMKAIMFYLIIKLIHDKKLNLLQPFSNEVRKFIFNLAFLTFGIGLFSSWAVKYAEWFESKGIVMPDINLLKIDGAGVWLFMSIVLFIIAQIFKRGIEIQEENELTV</sequence>
<keyword evidence="1" id="KW-0812">Transmembrane</keyword>